<sequence length="124" mass="14076">MSRSNKSNRRVQFLPATIAEEEEMAKKRAAEVAEASDTQKEQVLVKQIATLQQQVTALKNKVSKLETETVNIAATNTASNAVSDALAFDLDMGRGTKKNKKHTKKHKKKRGKKTRRHRSKRYKR</sequence>
<organism evidence="3">
    <name type="scientific">viral metagenome</name>
    <dbReference type="NCBI Taxonomy" id="1070528"/>
    <lineage>
        <taxon>unclassified sequences</taxon>
        <taxon>metagenomes</taxon>
        <taxon>organismal metagenomes</taxon>
    </lineage>
</organism>
<evidence type="ECO:0000313" key="3">
    <source>
        <dbReference type="EMBL" id="QHT01769.1"/>
    </source>
</evidence>
<feature type="compositionally biased region" description="Basic residues" evidence="2">
    <location>
        <begin position="95"/>
        <end position="124"/>
    </location>
</feature>
<protein>
    <submittedName>
        <fullName evidence="3">Uncharacterized protein</fullName>
    </submittedName>
</protein>
<reference evidence="3" key="1">
    <citation type="journal article" date="2020" name="Nature">
        <title>Giant virus diversity and host interactions through global metagenomics.</title>
        <authorList>
            <person name="Schulz F."/>
            <person name="Roux S."/>
            <person name="Paez-Espino D."/>
            <person name="Jungbluth S."/>
            <person name="Walsh D.A."/>
            <person name="Denef V.J."/>
            <person name="McMahon K.D."/>
            <person name="Konstantinidis K.T."/>
            <person name="Eloe-Fadrosh E.A."/>
            <person name="Kyrpides N.C."/>
            <person name="Woyke T."/>
        </authorList>
    </citation>
    <scope>NUCLEOTIDE SEQUENCE</scope>
    <source>
        <strain evidence="3">GVMAG-M-3300020523-10</strain>
    </source>
</reference>
<name>A0A6C0CDJ6_9ZZZZ</name>
<dbReference type="EMBL" id="MN739380">
    <property type="protein sequence ID" value="QHT01769.1"/>
    <property type="molecule type" value="Genomic_DNA"/>
</dbReference>
<feature type="coiled-coil region" evidence="1">
    <location>
        <begin position="41"/>
        <end position="68"/>
    </location>
</feature>
<keyword evidence="1" id="KW-0175">Coiled coil</keyword>
<dbReference type="AlphaFoldDB" id="A0A6C0CDJ6"/>
<proteinExistence type="predicted"/>
<evidence type="ECO:0000256" key="2">
    <source>
        <dbReference type="SAM" id="MobiDB-lite"/>
    </source>
</evidence>
<feature type="region of interest" description="Disordered" evidence="2">
    <location>
        <begin position="90"/>
        <end position="124"/>
    </location>
</feature>
<evidence type="ECO:0000256" key="1">
    <source>
        <dbReference type="SAM" id="Coils"/>
    </source>
</evidence>
<accession>A0A6C0CDJ6</accession>